<dbReference type="SUPFAM" id="SSF68906">
    <property type="entry name" value="SAP domain"/>
    <property type="match status" value="1"/>
</dbReference>
<reference evidence="2" key="1">
    <citation type="submission" date="2021-02" db="EMBL/GenBank/DDBJ databases">
        <authorList>
            <person name="Nowell W R."/>
        </authorList>
    </citation>
    <scope>NUCLEOTIDE SEQUENCE</scope>
</reference>
<dbReference type="SMART" id="SM00513">
    <property type="entry name" value="SAP"/>
    <property type="match status" value="1"/>
</dbReference>
<evidence type="ECO:0000313" key="3">
    <source>
        <dbReference type="Proteomes" id="UP000663866"/>
    </source>
</evidence>
<dbReference type="Proteomes" id="UP000663866">
    <property type="component" value="Unassembled WGS sequence"/>
</dbReference>
<evidence type="ECO:0000313" key="2">
    <source>
        <dbReference type="EMBL" id="CAF4613978.1"/>
    </source>
</evidence>
<accession>A0A821D092</accession>
<dbReference type="Gene3D" id="1.10.720.30">
    <property type="entry name" value="SAP domain"/>
    <property type="match status" value="1"/>
</dbReference>
<evidence type="ECO:0000259" key="1">
    <source>
        <dbReference type="PROSITE" id="PS50800"/>
    </source>
</evidence>
<dbReference type="AlphaFoldDB" id="A0A821D092"/>
<dbReference type="InterPro" id="IPR036361">
    <property type="entry name" value="SAP_dom_sf"/>
</dbReference>
<gene>
    <name evidence="2" type="ORF">OVN521_LOCUS45654</name>
</gene>
<keyword evidence="3" id="KW-1185">Reference proteome</keyword>
<comment type="caution">
    <text evidence="2">The sequence shown here is derived from an EMBL/GenBank/DDBJ whole genome shotgun (WGS) entry which is preliminary data.</text>
</comment>
<dbReference type="InterPro" id="IPR003034">
    <property type="entry name" value="SAP_dom"/>
</dbReference>
<proteinExistence type="predicted"/>
<dbReference type="PROSITE" id="PS50800">
    <property type="entry name" value="SAP"/>
    <property type="match status" value="1"/>
</dbReference>
<feature type="domain" description="SAP" evidence="1">
    <location>
        <begin position="54"/>
        <end position="88"/>
    </location>
</feature>
<name>A0A821D092_9BILA</name>
<organism evidence="2 3">
    <name type="scientific">Rotaria magnacalcarata</name>
    <dbReference type="NCBI Taxonomy" id="392030"/>
    <lineage>
        <taxon>Eukaryota</taxon>
        <taxon>Metazoa</taxon>
        <taxon>Spiralia</taxon>
        <taxon>Gnathifera</taxon>
        <taxon>Rotifera</taxon>
        <taxon>Eurotatoria</taxon>
        <taxon>Bdelloidea</taxon>
        <taxon>Philodinida</taxon>
        <taxon>Philodinidae</taxon>
        <taxon>Rotaria</taxon>
    </lineage>
</organism>
<dbReference type="EMBL" id="CAJOBG010076087">
    <property type="protein sequence ID" value="CAF4613978.1"/>
    <property type="molecule type" value="Genomic_DNA"/>
</dbReference>
<protein>
    <recommendedName>
        <fullName evidence="1">SAP domain-containing protein</fullName>
    </recommendedName>
</protein>
<dbReference type="Pfam" id="PF02037">
    <property type="entry name" value="SAP"/>
    <property type="match status" value="1"/>
</dbReference>
<sequence length="92" mass="10590">PLEHNQTSSESHYRIQLRQQQLFLELIHNDKSIDNSNNLIVSLLKQSIDNIQSFETMNLADLKSECKKLNITSSGTKIKLIEKLKKMLGHKS</sequence>
<feature type="non-terminal residue" evidence="2">
    <location>
        <position position="1"/>
    </location>
</feature>